<feature type="compositionally biased region" description="Polar residues" evidence="2">
    <location>
        <begin position="40"/>
        <end position="59"/>
    </location>
</feature>
<feature type="region of interest" description="Disordered" evidence="2">
    <location>
        <begin position="34"/>
        <end position="70"/>
    </location>
</feature>
<keyword evidence="3" id="KW-1133">Transmembrane helix</keyword>
<dbReference type="InterPro" id="IPR025645">
    <property type="entry name" value="DUF4349"/>
</dbReference>
<evidence type="ECO:0000259" key="4">
    <source>
        <dbReference type="Pfam" id="PF14257"/>
    </source>
</evidence>
<keyword evidence="3" id="KW-0812">Transmembrane</keyword>
<sequence length="328" mass="34972">MARDSESGGDARRWALALALVSLVVLAGCSGGGGSDAAMQATSGQNLDVSSDSKATQRASDGGGGGTNAQSDALAAQNRALIRTGTVEVTVESYDEARRTLTRETERLGGFVSDSAQQVNRRDNRTWTNGKLVLRVPKENFSALVERAKATGEVREASTSTKDVTKKLVDIEARLANLKAQREKLRDLYAEANDTENVLEVQKRLSEVQSEIERLQAERKSLRRQVAYSTLTVRLHERPPERNSDPNAAWYDTGLLSAFVSSAGGVVVVARGLAVGAAYALPYLLAFGVPVVGAVALWRRRRAGDSSGADPPDAPESPDGGESGEDDD</sequence>
<evidence type="ECO:0000313" key="5">
    <source>
        <dbReference type="EMBL" id="UPW00066.1"/>
    </source>
</evidence>
<feature type="region of interest" description="Disordered" evidence="2">
    <location>
        <begin position="302"/>
        <end position="328"/>
    </location>
</feature>
<organism evidence="5 6">
    <name type="scientific">Halorussus gelatinilyticus</name>
    <dbReference type="NCBI Taxonomy" id="2937524"/>
    <lineage>
        <taxon>Archaea</taxon>
        <taxon>Methanobacteriati</taxon>
        <taxon>Methanobacteriota</taxon>
        <taxon>Stenosarchaea group</taxon>
        <taxon>Halobacteria</taxon>
        <taxon>Halobacteriales</taxon>
        <taxon>Haladaptataceae</taxon>
        <taxon>Halorussus</taxon>
    </lineage>
</organism>
<dbReference type="PROSITE" id="PS51257">
    <property type="entry name" value="PROKAR_LIPOPROTEIN"/>
    <property type="match status" value="1"/>
</dbReference>
<protein>
    <submittedName>
        <fullName evidence="5">DUF4349 domain-containing protein</fullName>
    </submittedName>
</protein>
<feature type="domain" description="DUF4349" evidence="4">
    <location>
        <begin position="79"/>
        <end position="293"/>
    </location>
</feature>
<dbReference type="Pfam" id="PF14257">
    <property type="entry name" value="DUF4349"/>
    <property type="match status" value="1"/>
</dbReference>
<keyword evidence="3" id="KW-0472">Membrane</keyword>
<keyword evidence="6" id="KW-1185">Reference proteome</keyword>
<evidence type="ECO:0000256" key="1">
    <source>
        <dbReference type="SAM" id="Coils"/>
    </source>
</evidence>
<dbReference type="Proteomes" id="UP000830434">
    <property type="component" value="Chromosome"/>
</dbReference>
<dbReference type="EMBL" id="CP096658">
    <property type="protein sequence ID" value="UPW00066.1"/>
    <property type="molecule type" value="Genomic_DNA"/>
</dbReference>
<accession>A0A8U0IH97</accession>
<evidence type="ECO:0000313" key="6">
    <source>
        <dbReference type="Proteomes" id="UP000830434"/>
    </source>
</evidence>
<reference evidence="5" key="1">
    <citation type="submission" date="2022-04" db="EMBL/GenBank/DDBJ databases">
        <title>Diverse halophilic archaea isolated from saline environments.</title>
        <authorList>
            <person name="Cui H.-L."/>
        </authorList>
    </citation>
    <scope>NUCLEOTIDE SEQUENCE</scope>
    <source>
        <strain evidence="5">XZYJT40</strain>
    </source>
</reference>
<feature type="transmembrane region" description="Helical" evidence="3">
    <location>
        <begin position="277"/>
        <end position="298"/>
    </location>
</feature>
<proteinExistence type="predicted"/>
<dbReference type="RefSeq" id="WP_248654483.1">
    <property type="nucleotide sequence ID" value="NZ_CP096658.1"/>
</dbReference>
<evidence type="ECO:0000256" key="2">
    <source>
        <dbReference type="SAM" id="MobiDB-lite"/>
    </source>
</evidence>
<dbReference type="GeneID" id="72191453"/>
<keyword evidence="1" id="KW-0175">Coiled coil</keyword>
<name>A0A8U0IH97_9EURY</name>
<evidence type="ECO:0000256" key="3">
    <source>
        <dbReference type="SAM" id="Phobius"/>
    </source>
</evidence>
<feature type="coiled-coil region" evidence="1">
    <location>
        <begin position="161"/>
        <end position="225"/>
    </location>
</feature>
<dbReference type="AlphaFoldDB" id="A0A8U0IH97"/>
<dbReference type="KEGG" id="haxz:M0R88_16320"/>
<gene>
    <name evidence="5" type="ORF">M0R88_16320</name>
</gene>